<name>A0A4R4T0X8_9ACTN</name>
<dbReference type="InterPro" id="IPR041347">
    <property type="entry name" value="MftR_C"/>
</dbReference>
<organism evidence="6 7">
    <name type="scientific">Streptomyces hainanensis</name>
    <dbReference type="NCBI Taxonomy" id="402648"/>
    <lineage>
        <taxon>Bacteria</taxon>
        <taxon>Bacillati</taxon>
        <taxon>Actinomycetota</taxon>
        <taxon>Actinomycetes</taxon>
        <taxon>Kitasatosporales</taxon>
        <taxon>Streptomycetaceae</taxon>
        <taxon>Streptomyces</taxon>
    </lineage>
</organism>
<dbReference type="InterPro" id="IPR009057">
    <property type="entry name" value="Homeodomain-like_sf"/>
</dbReference>
<dbReference type="RefSeq" id="WP_132820940.1">
    <property type="nucleotide sequence ID" value="NZ_SMKI01000392.1"/>
</dbReference>
<protein>
    <submittedName>
        <fullName evidence="6">TetR family transcriptional regulator</fullName>
    </submittedName>
</protein>
<dbReference type="InterPro" id="IPR001647">
    <property type="entry name" value="HTH_TetR"/>
</dbReference>
<dbReference type="OrthoDB" id="4143918at2"/>
<evidence type="ECO:0000259" key="5">
    <source>
        <dbReference type="PROSITE" id="PS50977"/>
    </source>
</evidence>
<dbReference type="EMBL" id="SMKI01000392">
    <property type="protein sequence ID" value="TDC68069.1"/>
    <property type="molecule type" value="Genomic_DNA"/>
</dbReference>
<gene>
    <name evidence="6" type="ORF">E1283_27915</name>
</gene>
<dbReference type="Gene3D" id="1.10.10.60">
    <property type="entry name" value="Homeodomain-like"/>
    <property type="match status" value="1"/>
</dbReference>
<dbReference type="Gene3D" id="1.10.357.10">
    <property type="entry name" value="Tetracycline Repressor, domain 2"/>
    <property type="match status" value="1"/>
</dbReference>
<dbReference type="Pfam" id="PF17754">
    <property type="entry name" value="TetR_C_14"/>
    <property type="match status" value="1"/>
</dbReference>
<dbReference type="PANTHER" id="PTHR30055:SF238">
    <property type="entry name" value="MYCOFACTOCIN BIOSYNTHESIS TRANSCRIPTIONAL REGULATOR MFTR-RELATED"/>
    <property type="match status" value="1"/>
</dbReference>
<evidence type="ECO:0000256" key="1">
    <source>
        <dbReference type="ARBA" id="ARBA00023015"/>
    </source>
</evidence>
<keyword evidence="1" id="KW-0805">Transcription regulation</keyword>
<dbReference type="PRINTS" id="PR00455">
    <property type="entry name" value="HTHTETR"/>
</dbReference>
<dbReference type="SUPFAM" id="SSF46689">
    <property type="entry name" value="Homeodomain-like"/>
    <property type="match status" value="1"/>
</dbReference>
<dbReference type="Pfam" id="PF00440">
    <property type="entry name" value="TetR_N"/>
    <property type="match status" value="1"/>
</dbReference>
<comment type="caution">
    <text evidence="6">The sequence shown here is derived from an EMBL/GenBank/DDBJ whole genome shotgun (WGS) entry which is preliminary data.</text>
</comment>
<dbReference type="PROSITE" id="PS50977">
    <property type="entry name" value="HTH_TETR_2"/>
    <property type="match status" value="1"/>
</dbReference>
<feature type="domain" description="HTH tetR-type" evidence="5">
    <location>
        <begin position="10"/>
        <end position="70"/>
    </location>
</feature>
<evidence type="ECO:0000256" key="2">
    <source>
        <dbReference type="ARBA" id="ARBA00023125"/>
    </source>
</evidence>
<proteinExistence type="predicted"/>
<evidence type="ECO:0000256" key="3">
    <source>
        <dbReference type="ARBA" id="ARBA00023163"/>
    </source>
</evidence>
<dbReference type="GO" id="GO:0000976">
    <property type="term" value="F:transcription cis-regulatory region binding"/>
    <property type="evidence" value="ECO:0007669"/>
    <property type="project" value="TreeGrafter"/>
</dbReference>
<dbReference type="PANTHER" id="PTHR30055">
    <property type="entry name" value="HTH-TYPE TRANSCRIPTIONAL REGULATOR RUTR"/>
    <property type="match status" value="1"/>
</dbReference>
<evidence type="ECO:0000256" key="4">
    <source>
        <dbReference type="PROSITE-ProRule" id="PRU00335"/>
    </source>
</evidence>
<accession>A0A4R4T0X8</accession>
<dbReference type="Proteomes" id="UP000295345">
    <property type="component" value="Unassembled WGS sequence"/>
</dbReference>
<keyword evidence="3" id="KW-0804">Transcription</keyword>
<feature type="DNA-binding region" description="H-T-H motif" evidence="4">
    <location>
        <begin position="33"/>
        <end position="52"/>
    </location>
</feature>
<reference evidence="6 7" key="1">
    <citation type="submission" date="2019-03" db="EMBL/GenBank/DDBJ databases">
        <title>Draft genome sequences of novel Actinobacteria.</title>
        <authorList>
            <person name="Sahin N."/>
            <person name="Ay H."/>
            <person name="Saygin H."/>
        </authorList>
    </citation>
    <scope>NUCLEOTIDE SEQUENCE [LARGE SCALE GENOMIC DNA]</scope>
    <source>
        <strain evidence="6 7">DSM 41900</strain>
    </source>
</reference>
<dbReference type="AlphaFoldDB" id="A0A4R4T0X8"/>
<sequence>MATLRERRRAETRREIGERAAELFERQGFAATTVEEIAEAAGISLRTFYRHCPVKEEALTPLLIQGVFDLAGELARQPEDEPLAVAARAAILRSAAHHDDAFWRRVVPVVLAEPALRASWLSAGRQAQETLIPLVADRLGCAETALRARVTAGLLINVATTVVEHWAGTDAATPLDAVVAEAFEAAAAFGTD</sequence>
<evidence type="ECO:0000313" key="6">
    <source>
        <dbReference type="EMBL" id="TDC68069.1"/>
    </source>
</evidence>
<dbReference type="GO" id="GO:0003700">
    <property type="term" value="F:DNA-binding transcription factor activity"/>
    <property type="evidence" value="ECO:0007669"/>
    <property type="project" value="TreeGrafter"/>
</dbReference>
<evidence type="ECO:0000313" key="7">
    <source>
        <dbReference type="Proteomes" id="UP000295345"/>
    </source>
</evidence>
<keyword evidence="2 4" id="KW-0238">DNA-binding</keyword>
<keyword evidence="7" id="KW-1185">Reference proteome</keyword>
<dbReference type="InterPro" id="IPR050109">
    <property type="entry name" value="HTH-type_TetR-like_transc_reg"/>
</dbReference>